<proteinExistence type="predicted"/>
<protein>
    <submittedName>
        <fullName evidence="1">Uncharacterized protein</fullName>
    </submittedName>
</protein>
<organism evidence="1 2">
    <name type="scientific">Paenibacillus glycanilyticus</name>
    <dbReference type="NCBI Taxonomy" id="126569"/>
    <lineage>
        <taxon>Bacteria</taxon>
        <taxon>Bacillati</taxon>
        <taxon>Bacillota</taxon>
        <taxon>Bacilli</taxon>
        <taxon>Bacillales</taxon>
        <taxon>Paenibacillaceae</taxon>
        <taxon>Paenibacillus</taxon>
    </lineage>
</organism>
<reference evidence="1 2" key="1">
    <citation type="submission" date="2023-05" db="EMBL/GenBank/DDBJ databases">
        <title>Draft genome of Paenibacillus sp. CCS26.</title>
        <authorList>
            <person name="Akita H."/>
            <person name="Shinto Y."/>
            <person name="Kimura Z."/>
        </authorList>
    </citation>
    <scope>NUCLEOTIDE SEQUENCE [LARGE SCALE GENOMIC DNA]</scope>
    <source>
        <strain evidence="1 2">CCS26</strain>
    </source>
</reference>
<name>A0ABQ6NNB3_9BACL</name>
<evidence type="ECO:0000313" key="1">
    <source>
        <dbReference type="EMBL" id="GMK46596.1"/>
    </source>
</evidence>
<sequence>MIIKEIIEIEENSRKESPVPLFRNRKGFGSKQLEWTKRAGGDAWLFGDP</sequence>
<comment type="caution">
    <text evidence="1">The sequence shown here is derived from an EMBL/GenBank/DDBJ whole genome shotgun (WGS) entry which is preliminary data.</text>
</comment>
<keyword evidence="2" id="KW-1185">Reference proteome</keyword>
<evidence type="ECO:0000313" key="2">
    <source>
        <dbReference type="Proteomes" id="UP001285921"/>
    </source>
</evidence>
<gene>
    <name evidence="1" type="ORF">PghCCS26_37250</name>
</gene>
<accession>A0ABQ6NNB3</accession>
<dbReference type="Proteomes" id="UP001285921">
    <property type="component" value="Unassembled WGS sequence"/>
</dbReference>
<dbReference type="EMBL" id="BTCL01000013">
    <property type="protein sequence ID" value="GMK46596.1"/>
    <property type="molecule type" value="Genomic_DNA"/>
</dbReference>